<keyword evidence="2" id="KW-1185">Reference proteome</keyword>
<organism evidence="1 2">
    <name type="scientific">Pestalotiopsis fici (strain W106-1 / CGMCC3.15140)</name>
    <dbReference type="NCBI Taxonomy" id="1229662"/>
    <lineage>
        <taxon>Eukaryota</taxon>
        <taxon>Fungi</taxon>
        <taxon>Dikarya</taxon>
        <taxon>Ascomycota</taxon>
        <taxon>Pezizomycotina</taxon>
        <taxon>Sordariomycetes</taxon>
        <taxon>Xylariomycetidae</taxon>
        <taxon>Amphisphaeriales</taxon>
        <taxon>Sporocadaceae</taxon>
        <taxon>Pestalotiopsis</taxon>
    </lineage>
</organism>
<dbReference type="InParanoid" id="W3X7B9"/>
<dbReference type="HOGENOM" id="CLU_108458_0_0_1"/>
<dbReference type="AlphaFoldDB" id="W3X7B9"/>
<dbReference type="OrthoDB" id="4692841at2759"/>
<accession>W3X7B9</accession>
<dbReference type="KEGG" id="pfy:PFICI_06274"/>
<proteinExistence type="predicted"/>
<dbReference type="OMA" id="FANNIPC"/>
<dbReference type="Proteomes" id="UP000030651">
    <property type="component" value="Unassembled WGS sequence"/>
</dbReference>
<protein>
    <submittedName>
        <fullName evidence="1">Uncharacterized protein</fullName>
    </submittedName>
</protein>
<name>W3X7B9_PESFW</name>
<dbReference type="GeneID" id="19271287"/>
<dbReference type="EMBL" id="KI912112">
    <property type="protein sequence ID" value="ETS81272.1"/>
    <property type="molecule type" value="Genomic_DNA"/>
</dbReference>
<evidence type="ECO:0000313" key="1">
    <source>
        <dbReference type="EMBL" id="ETS81272.1"/>
    </source>
</evidence>
<gene>
    <name evidence="1" type="ORF">PFICI_06274</name>
</gene>
<dbReference type="RefSeq" id="XP_007833046.1">
    <property type="nucleotide sequence ID" value="XM_007834855.1"/>
</dbReference>
<reference evidence="2" key="1">
    <citation type="journal article" date="2015" name="BMC Genomics">
        <title>Genomic and transcriptomic analysis of the endophytic fungus Pestalotiopsis fici reveals its lifestyle and high potential for synthesis of natural products.</title>
        <authorList>
            <person name="Wang X."/>
            <person name="Zhang X."/>
            <person name="Liu L."/>
            <person name="Xiang M."/>
            <person name="Wang W."/>
            <person name="Sun X."/>
            <person name="Che Y."/>
            <person name="Guo L."/>
            <person name="Liu G."/>
            <person name="Guo L."/>
            <person name="Wang C."/>
            <person name="Yin W.B."/>
            <person name="Stadler M."/>
            <person name="Zhang X."/>
            <person name="Liu X."/>
        </authorList>
    </citation>
    <scope>NUCLEOTIDE SEQUENCE [LARGE SCALE GENOMIC DNA]</scope>
    <source>
        <strain evidence="2">W106-1 / CGMCC3.15140</strain>
    </source>
</reference>
<evidence type="ECO:0000313" key="2">
    <source>
        <dbReference type="Proteomes" id="UP000030651"/>
    </source>
</evidence>
<sequence>MGSYSVTIQLDNAWIDNFNKTGMKLCMAKATKDSSGKEYFNVIAKTVDSVQPQMTITWVEEYKIEATAITFSKGAQISGTAGAKDINFGQTYQIQSWNKTQVFMDTQNVEKDSFGFANNIPCSIMLSMKDGNSFVPVYISEEVVIPGMTTLTPIPKVVFWFQKTVASQTMIVNTSGTPWYVTPTAGSNSTIKYDKNGVWSQVLQ</sequence>